<evidence type="ECO:0000313" key="9">
    <source>
        <dbReference type="EMBL" id="OYD16747.1"/>
    </source>
</evidence>
<organism evidence="9 10">
    <name type="scientific">candidate division WOR-3 bacterium JGI_Cruoil_03_44_89</name>
    <dbReference type="NCBI Taxonomy" id="1973748"/>
    <lineage>
        <taxon>Bacteria</taxon>
        <taxon>Bacteria division WOR-3</taxon>
    </lineage>
</organism>
<feature type="domain" description="NfeD-like C-terminal" evidence="6">
    <location>
        <begin position="357"/>
        <end position="410"/>
    </location>
</feature>
<dbReference type="EMBL" id="NOZQ01000052">
    <property type="protein sequence ID" value="OYD16747.1"/>
    <property type="molecule type" value="Genomic_DNA"/>
</dbReference>
<dbReference type="GO" id="GO:0016020">
    <property type="term" value="C:membrane"/>
    <property type="evidence" value="ECO:0007669"/>
    <property type="project" value="UniProtKB-SubCell"/>
</dbReference>
<dbReference type="SUPFAM" id="SSF141322">
    <property type="entry name" value="NfeD domain-like"/>
    <property type="match status" value="1"/>
</dbReference>
<evidence type="ECO:0000256" key="2">
    <source>
        <dbReference type="ARBA" id="ARBA00022692"/>
    </source>
</evidence>
<keyword evidence="2 5" id="KW-0812">Transmembrane</keyword>
<keyword evidence="3 5" id="KW-1133">Transmembrane helix</keyword>
<dbReference type="SUPFAM" id="SSF52096">
    <property type="entry name" value="ClpP/crotonase"/>
    <property type="match status" value="1"/>
</dbReference>
<feature type="domain" description="NfeD integral membrane" evidence="7">
    <location>
        <begin position="223"/>
        <end position="340"/>
    </location>
</feature>
<evidence type="ECO:0000256" key="5">
    <source>
        <dbReference type="SAM" id="Phobius"/>
    </source>
</evidence>
<sequence>MLAFLVLVSLSPIYTAKMDGIIEPMCADYCVRCINISERDGSPLIIELDTPGGLDQAMREIVKAVLNADVPVIVYVTPSGARAASAGVFITLAANIAVMTPGTNIGAAHPVSIGQQQVDEEMAEKVVNDAVAYIRSIAEKRGRNADWAEKAVRQSVSVTEKEALELGIIDLIADSRGELVSLIDGMEVELPGRKEMIKTEGREVVEIPQTLRERFFSKLANPNLAYIFLILGIYGLILEFSRPGTFIPGVFGAICLLLAFFAFRILPINYAGLALIVFSAIFFVLEVLTPTYGPLAIGGVVSLILGSMMLIRSEESFLQISVPLIITTAILVGGFFVFALGMAFRAMRRKPTTGKKGIVGQMGRVKRRIEGEGVVSVSGELWNAESDEVIEEGEKVKVIEIKGLTLKVKKIGH</sequence>
<comment type="subcellular location">
    <subcellularLocation>
        <location evidence="1">Membrane</location>
        <topology evidence="1">Multi-pass membrane protein</topology>
    </subcellularLocation>
</comment>
<evidence type="ECO:0000259" key="8">
    <source>
        <dbReference type="Pfam" id="PF25145"/>
    </source>
</evidence>
<evidence type="ECO:0000259" key="7">
    <source>
        <dbReference type="Pfam" id="PF24961"/>
    </source>
</evidence>
<feature type="transmembrane region" description="Helical" evidence="5">
    <location>
        <begin position="317"/>
        <end position="340"/>
    </location>
</feature>
<evidence type="ECO:0000256" key="3">
    <source>
        <dbReference type="ARBA" id="ARBA00022989"/>
    </source>
</evidence>
<dbReference type="InterPro" id="IPR056739">
    <property type="entry name" value="NfeD_membrane"/>
</dbReference>
<dbReference type="PANTHER" id="PTHR33507:SF4">
    <property type="entry name" value="NODULATION COMPETITIVENESS PROTEIN NFED"/>
    <property type="match status" value="1"/>
</dbReference>
<evidence type="ECO:0000259" key="6">
    <source>
        <dbReference type="Pfam" id="PF01957"/>
    </source>
</evidence>
<feature type="transmembrane region" description="Helical" evidence="5">
    <location>
        <begin position="219"/>
        <end position="238"/>
    </location>
</feature>
<feature type="transmembrane region" description="Helical" evidence="5">
    <location>
        <begin position="268"/>
        <end position="285"/>
    </location>
</feature>
<evidence type="ECO:0000256" key="4">
    <source>
        <dbReference type="ARBA" id="ARBA00023136"/>
    </source>
</evidence>
<dbReference type="InterPro" id="IPR002810">
    <property type="entry name" value="NfeD-like_C"/>
</dbReference>
<dbReference type="Pfam" id="PF25145">
    <property type="entry name" value="NfeD1b_N"/>
    <property type="match status" value="1"/>
</dbReference>
<proteinExistence type="predicted"/>
<dbReference type="InterPro" id="IPR012340">
    <property type="entry name" value="NA-bd_OB-fold"/>
</dbReference>
<dbReference type="Gene3D" id="2.40.50.140">
    <property type="entry name" value="Nucleic acid-binding proteins"/>
    <property type="match status" value="1"/>
</dbReference>
<evidence type="ECO:0000256" key="1">
    <source>
        <dbReference type="ARBA" id="ARBA00004141"/>
    </source>
</evidence>
<dbReference type="Pfam" id="PF24961">
    <property type="entry name" value="NfeD_membrane"/>
    <property type="match status" value="1"/>
</dbReference>
<feature type="transmembrane region" description="Helical" evidence="5">
    <location>
        <begin position="292"/>
        <end position="311"/>
    </location>
</feature>
<dbReference type="InterPro" id="IPR052165">
    <property type="entry name" value="Membrane_assoc_protease"/>
</dbReference>
<accession>A0A235BY81</accession>
<gene>
    <name evidence="9" type="ORF">CH333_02755</name>
</gene>
<keyword evidence="4 5" id="KW-0472">Membrane</keyword>
<dbReference type="Proteomes" id="UP000215215">
    <property type="component" value="Unassembled WGS sequence"/>
</dbReference>
<comment type="caution">
    <text evidence="9">The sequence shown here is derived from an EMBL/GenBank/DDBJ whole genome shotgun (WGS) entry which is preliminary data.</text>
</comment>
<protein>
    <submittedName>
        <fullName evidence="9">Uncharacterized protein</fullName>
    </submittedName>
</protein>
<feature type="transmembrane region" description="Helical" evidence="5">
    <location>
        <begin position="245"/>
        <end position="262"/>
    </location>
</feature>
<dbReference type="Gene3D" id="3.90.226.10">
    <property type="entry name" value="2-enoyl-CoA Hydratase, Chain A, domain 1"/>
    <property type="match status" value="1"/>
</dbReference>
<dbReference type="InterPro" id="IPR056738">
    <property type="entry name" value="NfeD1b_N"/>
</dbReference>
<dbReference type="PANTHER" id="PTHR33507">
    <property type="entry name" value="INNER MEMBRANE PROTEIN YBBJ"/>
    <property type="match status" value="1"/>
</dbReference>
<dbReference type="InterPro" id="IPR029045">
    <property type="entry name" value="ClpP/crotonase-like_dom_sf"/>
</dbReference>
<dbReference type="AlphaFoldDB" id="A0A235BY81"/>
<reference evidence="9 10" key="1">
    <citation type="submission" date="2017-07" db="EMBL/GenBank/DDBJ databases">
        <title>Recovery of genomes from metagenomes via a dereplication, aggregation, and scoring strategy.</title>
        <authorList>
            <person name="Sieber C.M."/>
            <person name="Probst A.J."/>
            <person name="Sharrar A."/>
            <person name="Thomas B.C."/>
            <person name="Hess M."/>
            <person name="Tringe S.G."/>
            <person name="Banfield J.F."/>
        </authorList>
    </citation>
    <scope>NUCLEOTIDE SEQUENCE [LARGE SCALE GENOMIC DNA]</scope>
    <source>
        <strain evidence="9">JGI_Cruoil_03_44_89</strain>
    </source>
</reference>
<name>A0A235BY81_UNCW3</name>
<evidence type="ECO:0000313" key="10">
    <source>
        <dbReference type="Proteomes" id="UP000215215"/>
    </source>
</evidence>
<feature type="domain" description="NfeD1b N-terminal" evidence="8">
    <location>
        <begin position="20"/>
        <end position="174"/>
    </location>
</feature>
<dbReference type="Pfam" id="PF01957">
    <property type="entry name" value="NfeD"/>
    <property type="match status" value="1"/>
</dbReference>
<dbReference type="CDD" id="cd07020">
    <property type="entry name" value="Clp_protease_NfeD_1"/>
    <property type="match status" value="1"/>
</dbReference>